<keyword evidence="3" id="KW-1185">Reference proteome</keyword>
<evidence type="ECO:0000313" key="2">
    <source>
        <dbReference type="EMBL" id="USW59160.1"/>
    </source>
</evidence>
<dbReference type="Proteomes" id="UP001056384">
    <property type="component" value="Chromosome 12"/>
</dbReference>
<protein>
    <submittedName>
        <fullName evidence="2">Uncharacterized protein</fullName>
    </submittedName>
</protein>
<organism evidence="2 3">
    <name type="scientific">Septoria linicola</name>
    <dbReference type="NCBI Taxonomy" id="215465"/>
    <lineage>
        <taxon>Eukaryota</taxon>
        <taxon>Fungi</taxon>
        <taxon>Dikarya</taxon>
        <taxon>Ascomycota</taxon>
        <taxon>Pezizomycotina</taxon>
        <taxon>Dothideomycetes</taxon>
        <taxon>Dothideomycetidae</taxon>
        <taxon>Mycosphaerellales</taxon>
        <taxon>Mycosphaerellaceae</taxon>
        <taxon>Septoria</taxon>
    </lineage>
</organism>
<keyword evidence="1" id="KW-1133">Transmembrane helix</keyword>
<keyword evidence="1" id="KW-0472">Membrane</keyword>
<sequence length="152" mass="16846">MISKLLPDSLLDFVLQTPTWLAIITAAATAYICYTSTRTRPIFSIVNTFPNNFTKRKAHAAYLQDARGLIATGLRNQAGGPITLDTPCSARIVLPPSLTDWVKNNKDLITKNSSTMTSLAIRSERHDPQSRQCSHRHDSEEIIAEWAFGADC</sequence>
<reference evidence="2" key="1">
    <citation type="submission" date="2022-06" db="EMBL/GenBank/DDBJ databases">
        <title>Complete genome sequences of two strains of the flax pathogen Septoria linicola.</title>
        <authorList>
            <person name="Lapalu N."/>
            <person name="Simon A."/>
            <person name="Demenou B."/>
            <person name="Paumier D."/>
            <person name="Guillot M.-P."/>
            <person name="Gout L."/>
            <person name="Valade R."/>
        </authorList>
    </citation>
    <scope>NUCLEOTIDE SEQUENCE</scope>
    <source>
        <strain evidence="2">SE15195</strain>
    </source>
</reference>
<name>A0A9Q9EQI3_9PEZI</name>
<gene>
    <name evidence="2" type="ORF">Slin15195_G124790</name>
</gene>
<proteinExistence type="predicted"/>
<dbReference type="EMBL" id="CP099429">
    <property type="protein sequence ID" value="USW59160.1"/>
    <property type="molecule type" value="Genomic_DNA"/>
</dbReference>
<feature type="transmembrane region" description="Helical" evidence="1">
    <location>
        <begin position="13"/>
        <end position="34"/>
    </location>
</feature>
<evidence type="ECO:0000256" key="1">
    <source>
        <dbReference type="SAM" id="Phobius"/>
    </source>
</evidence>
<accession>A0A9Q9EQI3</accession>
<dbReference type="AlphaFoldDB" id="A0A9Q9EQI3"/>
<keyword evidence="1" id="KW-0812">Transmembrane</keyword>
<evidence type="ECO:0000313" key="3">
    <source>
        <dbReference type="Proteomes" id="UP001056384"/>
    </source>
</evidence>